<dbReference type="SUPFAM" id="SSF48179">
    <property type="entry name" value="6-phosphogluconate dehydrogenase C-terminal domain-like"/>
    <property type="match status" value="1"/>
</dbReference>
<evidence type="ECO:0000259" key="5">
    <source>
        <dbReference type="Pfam" id="PF14748"/>
    </source>
</evidence>
<sequence length="292" mass="31312">MLRERTIGFIGAGSMAESILAGLLAKQEVTSDKISLVNRTDQLRLSELIDRYHLTADKQTIGHVAQADIVILAVKPKDVLEALSEWRSRLSREQLFISVVAGISTETIAQALGGRMAVVRAMPNTSCAVGLSATALCGGNGVAEEQLSMAERIFKSIGSVIRVNEGAMDAVTGLSGSGPAYFYYMVEALQAAGVQAGLSAETARQLTVQTLLGAAHMLVETGKEAGQLRHEVTSPGGTTMAGLEILRQYEVAEAMKRAVLRAKERSIEMGANLLARKDRDLSSYQDMNMQKQ</sequence>
<dbReference type="Proteomes" id="UP001596500">
    <property type="component" value="Unassembled WGS sequence"/>
</dbReference>
<dbReference type="InterPro" id="IPR036291">
    <property type="entry name" value="NAD(P)-bd_dom_sf"/>
</dbReference>
<gene>
    <name evidence="2 6" type="primary">proC</name>
    <name evidence="6" type="ORF">ACFQNG_06150</name>
</gene>
<keyword evidence="2" id="KW-0521">NADP</keyword>
<organism evidence="6 7">
    <name type="scientific">Laceyella putida</name>
    <dbReference type="NCBI Taxonomy" id="110101"/>
    <lineage>
        <taxon>Bacteria</taxon>
        <taxon>Bacillati</taxon>
        <taxon>Bacillota</taxon>
        <taxon>Bacilli</taxon>
        <taxon>Bacillales</taxon>
        <taxon>Thermoactinomycetaceae</taxon>
        <taxon>Laceyella</taxon>
    </lineage>
</organism>
<dbReference type="PANTHER" id="PTHR11645">
    <property type="entry name" value="PYRROLINE-5-CARBOXYLATE REDUCTASE"/>
    <property type="match status" value="1"/>
</dbReference>
<evidence type="ECO:0000259" key="4">
    <source>
        <dbReference type="Pfam" id="PF03807"/>
    </source>
</evidence>
<dbReference type="Pfam" id="PF14748">
    <property type="entry name" value="P5CR_dimer"/>
    <property type="match status" value="1"/>
</dbReference>
<evidence type="ECO:0000256" key="2">
    <source>
        <dbReference type="HAMAP-Rule" id="MF_01925"/>
    </source>
</evidence>
<dbReference type="RefSeq" id="WP_379864012.1">
    <property type="nucleotide sequence ID" value="NZ_JBHTBW010000017.1"/>
</dbReference>
<dbReference type="EMBL" id="JBHTBW010000017">
    <property type="protein sequence ID" value="MFC7440729.1"/>
    <property type="molecule type" value="Genomic_DNA"/>
</dbReference>
<keyword evidence="2" id="KW-0963">Cytoplasm</keyword>
<dbReference type="InterPro" id="IPR028939">
    <property type="entry name" value="P5C_Rdtase_cat_N"/>
</dbReference>
<dbReference type="EC" id="1.5.1.2" evidence="2 3"/>
<evidence type="ECO:0000313" key="6">
    <source>
        <dbReference type="EMBL" id="MFC7440729.1"/>
    </source>
</evidence>
<dbReference type="InterPro" id="IPR029036">
    <property type="entry name" value="P5CR_dimer"/>
</dbReference>
<evidence type="ECO:0000256" key="3">
    <source>
        <dbReference type="NCBIfam" id="TIGR00112"/>
    </source>
</evidence>
<dbReference type="HAMAP" id="MF_01925">
    <property type="entry name" value="P5C_reductase"/>
    <property type="match status" value="1"/>
</dbReference>
<feature type="domain" description="Pyrroline-5-carboxylate reductase dimerisation" evidence="5">
    <location>
        <begin position="165"/>
        <end position="269"/>
    </location>
</feature>
<dbReference type="InterPro" id="IPR000304">
    <property type="entry name" value="Pyrroline-COOH_reductase"/>
</dbReference>
<dbReference type="InterPro" id="IPR008927">
    <property type="entry name" value="6-PGluconate_DH-like_C_sf"/>
</dbReference>
<dbReference type="PIRSF" id="PIRSF000193">
    <property type="entry name" value="Pyrrol-5-carb_rd"/>
    <property type="match status" value="1"/>
</dbReference>
<proteinExistence type="inferred from homology"/>
<comment type="pathway">
    <text evidence="2">Amino-acid biosynthesis; L-proline biosynthesis; L-proline from L-glutamate 5-semialdehyde: step 1/1.</text>
</comment>
<comment type="similarity">
    <text evidence="1 2">Belongs to the pyrroline-5-carboxylate reductase family.</text>
</comment>
<dbReference type="Gene3D" id="3.40.50.720">
    <property type="entry name" value="NAD(P)-binding Rossmann-like Domain"/>
    <property type="match status" value="1"/>
</dbReference>
<dbReference type="NCBIfam" id="TIGR00112">
    <property type="entry name" value="proC"/>
    <property type="match status" value="1"/>
</dbReference>
<protein>
    <recommendedName>
        <fullName evidence="2 3">Pyrroline-5-carboxylate reductase</fullName>
        <shortName evidence="2">P5C reductase</shortName>
        <shortName evidence="2">P5CR</shortName>
        <ecNumber evidence="2 3">1.5.1.2</ecNumber>
    </recommendedName>
    <alternativeName>
        <fullName evidence="2">PCA reductase</fullName>
    </alternativeName>
</protein>
<comment type="function">
    <text evidence="2">Catalyzes the reduction of 1-pyrroline-5-carboxylate (PCA) to L-proline.</text>
</comment>
<keyword evidence="7" id="KW-1185">Reference proteome</keyword>
<name>A0ABW2RIF3_9BACL</name>
<dbReference type="Gene3D" id="1.10.3730.10">
    <property type="entry name" value="ProC C-terminal domain-like"/>
    <property type="match status" value="1"/>
</dbReference>
<dbReference type="GO" id="GO:0004735">
    <property type="term" value="F:pyrroline-5-carboxylate reductase activity"/>
    <property type="evidence" value="ECO:0007669"/>
    <property type="project" value="UniProtKB-EC"/>
</dbReference>
<accession>A0ABW2RIF3</accession>
<dbReference type="PANTHER" id="PTHR11645:SF49">
    <property type="entry name" value="PYRROLINE-5-CARBOXYLATE REDUCTASE 1"/>
    <property type="match status" value="1"/>
</dbReference>
<keyword evidence="2" id="KW-0641">Proline biosynthesis</keyword>
<comment type="subcellular location">
    <subcellularLocation>
        <location evidence="2">Cytoplasm</location>
    </subcellularLocation>
</comment>
<comment type="catalytic activity">
    <reaction evidence="2">
        <text>L-proline + NADP(+) = (S)-1-pyrroline-5-carboxylate + NADPH + 2 H(+)</text>
        <dbReference type="Rhea" id="RHEA:14109"/>
        <dbReference type="ChEBI" id="CHEBI:15378"/>
        <dbReference type="ChEBI" id="CHEBI:17388"/>
        <dbReference type="ChEBI" id="CHEBI:57783"/>
        <dbReference type="ChEBI" id="CHEBI:58349"/>
        <dbReference type="ChEBI" id="CHEBI:60039"/>
        <dbReference type="EC" id="1.5.1.2"/>
    </reaction>
</comment>
<reference evidence="7" key="1">
    <citation type="journal article" date="2019" name="Int. J. Syst. Evol. Microbiol.">
        <title>The Global Catalogue of Microorganisms (GCM) 10K type strain sequencing project: providing services to taxonomists for standard genome sequencing and annotation.</title>
        <authorList>
            <consortium name="The Broad Institute Genomics Platform"/>
            <consortium name="The Broad Institute Genome Sequencing Center for Infectious Disease"/>
            <person name="Wu L."/>
            <person name="Ma J."/>
        </authorList>
    </citation>
    <scope>NUCLEOTIDE SEQUENCE [LARGE SCALE GENOMIC DNA]</scope>
    <source>
        <strain evidence="7">CGMCC 1.12942</strain>
    </source>
</reference>
<evidence type="ECO:0000313" key="7">
    <source>
        <dbReference type="Proteomes" id="UP001596500"/>
    </source>
</evidence>
<comment type="caution">
    <text evidence="6">The sequence shown here is derived from an EMBL/GenBank/DDBJ whole genome shotgun (WGS) entry which is preliminary data.</text>
</comment>
<dbReference type="Pfam" id="PF03807">
    <property type="entry name" value="F420_oxidored"/>
    <property type="match status" value="1"/>
</dbReference>
<evidence type="ECO:0000256" key="1">
    <source>
        <dbReference type="ARBA" id="ARBA00005525"/>
    </source>
</evidence>
<keyword evidence="2 6" id="KW-0560">Oxidoreductase</keyword>
<comment type="catalytic activity">
    <reaction evidence="2">
        <text>L-proline + NAD(+) = (S)-1-pyrroline-5-carboxylate + NADH + 2 H(+)</text>
        <dbReference type="Rhea" id="RHEA:14105"/>
        <dbReference type="ChEBI" id="CHEBI:15378"/>
        <dbReference type="ChEBI" id="CHEBI:17388"/>
        <dbReference type="ChEBI" id="CHEBI:57540"/>
        <dbReference type="ChEBI" id="CHEBI:57945"/>
        <dbReference type="ChEBI" id="CHEBI:60039"/>
        <dbReference type="EC" id="1.5.1.2"/>
    </reaction>
</comment>
<keyword evidence="2" id="KW-0028">Amino-acid biosynthesis</keyword>
<feature type="domain" description="Pyrroline-5-carboxylate reductase catalytic N-terminal" evidence="4">
    <location>
        <begin position="6"/>
        <end position="102"/>
    </location>
</feature>
<dbReference type="SUPFAM" id="SSF51735">
    <property type="entry name" value="NAD(P)-binding Rossmann-fold domains"/>
    <property type="match status" value="1"/>
</dbReference>